<dbReference type="Gene3D" id="3.30.497.10">
    <property type="entry name" value="Antithrombin, subunit I, domain 2"/>
    <property type="match status" value="1"/>
</dbReference>
<dbReference type="PANTHER" id="PTHR11461">
    <property type="entry name" value="SERINE PROTEASE INHIBITOR, SERPIN"/>
    <property type="match status" value="1"/>
</dbReference>
<gene>
    <name evidence="4" type="ORF">NECAME_00404</name>
</gene>
<organism evidence="4 5">
    <name type="scientific">Necator americanus</name>
    <name type="common">Human hookworm</name>
    <dbReference type="NCBI Taxonomy" id="51031"/>
    <lineage>
        <taxon>Eukaryota</taxon>
        <taxon>Metazoa</taxon>
        <taxon>Ecdysozoa</taxon>
        <taxon>Nematoda</taxon>
        <taxon>Chromadorea</taxon>
        <taxon>Rhabditida</taxon>
        <taxon>Rhabditina</taxon>
        <taxon>Rhabditomorpha</taxon>
        <taxon>Strongyloidea</taxon>
        <taxon>Ancylostomatidae</taxon>
        <taxon>Bunostominae</taxon>
        <taxon>Necator</taxon>
    </lineage>
</organism>
<dbReference type="PANTHER" id="PTHR11461:SF211">
    <property type="entry name" value="GH10112P-RELATED"/>
    <property type="match status" value="1"/>
</dbReference>
<dbReference type="SUPFAM" id="SSF56574">
    <property type="entry name" value="Serpins"/>
    <property type="match status" value="1"/>
</dbReference>
<reference evidence="5" key="1">
    <citation type="journal article" date="2014" name="Nat. Genet.">
        <title>Genome of the human hookworm Necator americanus.</title>
        <authorList>
            <person name="Tang Y.T."/>
            <person name="Gao X."/>
            <person name="Rosa B.A."/>
            <person name="Abubucker S."/>
            <person name="Hallsworth-Pepin K."/>
            <person name="Martin J."/>
            <person name="Tyagi R."/>
            <person name="Heizer E."/>
            <person name="Zhang X."/>
            <person name="Bhonagiri-Palsikar V."/>
            <person name="Minx P."/>
            <person name="Warren W.C."/>
            <person name="Wang Q."/>
            <person name="Zhan B."/>
            <person name="Hotez P.J."/>
            <person name="Sternberg P.W."/>
            <person name="Dougall A."/>
            <person name="Gaze S.T."/>
            <person name="Mulvenna J."/>
            <person name="Sotillo J."/>
            <person name="Ranganathan S."/>
            <person name="Rabelo E.M."/>
            <person name="Wilson R.K."/>
            <person name="Felgner P.L."/>
            <person name="Bethony J."/>
            <person name="Hawdon J.M."/>
            <person name="Gasser R.B."/>
            <person name="Loukas A."/>
            <person name="Mitreva M."/>
        </authorList>
    </citation>
    <scope>NUCLEOTIDE SEQUENCE [LARGE SCALE GENOMIC DNA]</scope>
</reference>
<dbReference type="OrthoDB" id="9518664at2759"/>
<dbReference type="SMART" id="SM00093">
    <property type="entry name" value="SERPIN"/>
    <property type="match status" value="1"/>
</dbReference>
<dbReference type="InterPro" id="IPR023796">
    <property type="entry name" value="Serpin_dom"/>
</dbReference>
<dbReference type="OMA" id="DATHGMI"/>
<evidence type="ECO:0000313" key="4">
    <source>
        <dbReference type="EMBL" id="ETN79027.1"/>
    </source>
</evidence>
<dbReference type="Proteomes" id="UP000053676">
    <property type="component" value="Unassembled WGS sequence"/>
</dbReference>
<dbReference type="GO" id="GO:0005615">
    <property type="term" value="C:extracellular space"/>
    <property type="evidence" value="ECO:0007669"/>
    <property type="project" value="InterPro"/>
</dbReference>
<comment type="similarity">
    <text evidence="1 2">Belongs to the serpin family.</text>
</comment>
<evidence type="ECO:0000256" key="1">
    <source>
        <dbReference type="ARBA" id="ARBA00009500"/>
    </source>
</evidence>
<evidence type="ECO:0000256" key="2">
    <source>
        <dbReference type="RuleBase" id="RU000411"/>
    </source>
</evidence>
<dbReference type="InterPro" id="IPR042185">
    <property type="entry name" value="Serpin_sf_2"/>
</dbReference>
<evidence type="ECO:0000313" key="5">
    <source>
        <dbReference type="Proteomes" id="UP000053676"/>
    </source>
</evidence>
<feature type="domain" description="Serpin" evidence="3">
    <location>
        <begin position="6"/>
        <end position="349"/>
    </location>
</feature>
<dbReference type="AlphaFoldDB" id="W2TDD1"/>
<protein>
    <submittedName>
        <fullName evidence="4">Serine proteinase inhibitor</fullName>
    </submittedName>
</protein>
<dbReference type="InterPro" id="IPR036186">
    <property type="entry name" value="Serpin_sf"/>
</dbReference>
<dbReference type="InterPro" id="IPR000215">
    <property type="entry name" value="Serpin_fam"/>
</dbReference>
<dbReference type="Gene3D" id="2.30.39.10">
    <property type="entry name" value="Alpha-1-antitrypsin, domain 1"/>
    <property type="match status" value="1"/>
</dbReference>
<accession>W2TDD1</accession>
<proteinExistence type="inferred from homology"/>
<dbReference type="EMBL" id="KI659683">
    <property type="protein sequence ID" value="ETN79027.1"/>
    <property type="molecule type" value="Genomic_DNA"/>
</dbReference>
<dbReference type="KEGG" id="nai:NECAME_00404"/>
<keyword evidence="5" id="KW-1185">Reference proteome</keyword>
<dbReference type="CDD" id="cd00172">
    <property type="entry name" value="serpin"/>
    <property type="match status" value="1"/>
</dbReference>
<dbReference type="InterPro" id="IPR042178">
    <property type="entry name" value="Serpin_sf_1"/>
</dbReference>
<name>W2TDD1_NECAM</name>
<dbReference type="GO" id="GO:0004867">
    <property type="term" value="F:serine-type endopeptidase inhibitor activity"/>
    <property type="evidence" value="ECO:0007669"/>
    <property type="project" value="InterPro"/>
</dbReference>
<dbReference type="Pfam" id="PF00079">
    <property type="entry name" value="Serpin"/>
    <property type="match status" value="1"/>
</dbReference>
<sequence>MADFAIELLKLIPLEQSVVMSPLSLVAALSVLERGAGGATKSEIVDALKRNSQEDVPELLRKLAAADGVAMAVATKFFLAKDLEICEQYNDTITKDFAVSAEQLNFQDQALTVQTVNNFVSDATRRMIPQLLPNDFHKPDMRAFLVNAVYFKGQWANRFEPELTHPDTFHGVNGDREESFMAYHALKDCRFTIDHGTQVLALPYMDKEYEFVIFLPLESVDFKEFRANLTGEVMRELLENASKDPAGVNVTIPKFKVTSQPNMKKMLQNLGISHLFHEGCDLKGVTKTEDLYVDDVIHKAVVEVSEEGTKAAAATGMMINRRRPMPQLDPPTFRADHSFVYGIFFHREPIFVNEEGRELDALGKKLKGMVRTLRDIYPVFHANHPFVYGIFRGPQPILIGQHC</sequence>
<evidence type="ECO:0000259" key="3">
    <source>
        <dbReference type="SMART" id="SM00093"/>
    </source>
</evidence>